<dbReference type="RefSeq" id="WP_092035433.1">
    <property type="nucleotide sequence ID" value="NZ_FOOK01000001.1"/>
</dbReference>
<feature type="modified residue" description="4-aspartylphosphate" evidence="1">
    <location>
        <position position="55"/>
    </location>
</feature>
<dbReference type="PANTHER" id="PTHR37299">
    <property type="entry name" value="TRANSCRIPTIONAL REGULATOR-RELATED"/>
    <property type="match status" value="1"/>
</dbReference>
<feature type="domain" description="Response regulatory" evidence="3">
    <location>
        <begin position="4"/>
        <end position="123"/>
    </location>
</feature>
<dbReference type="SUPFAM" id="SSF52172">
    <property type="entry name" value="CheY-like"/>
    <property type="match status" value="1"/>
</dbReference>
<reference evidence="5 6" key="1">
    <citation type="submission" date="2016-10" db="EMBL/GenBank/DDBJ databases">
        <authorList>
            <person name="de Groot N.N."/>
        </authorList>
    </citation>
    <scope>NUCLEOTIDE SEQUENCE [LARGE SCALE GENOMIC DNA]</scope>
    <source>
        <strain evidence="5 6">DSM 44945</strain>
    </source>
</reference>
<dbReference type="InterPro" id="IPR001789">
    <property type="entry name" value="Sig_transdc_resp-reg_receiver"/>
</dbReference>
<name>A0A1I2KHW7_9BACL</name>
<dbReference type="Pfam" id="PF04397">
    <property type="entry name" value="LytTR"/>
    <property type="match status" value="1"/>
</dbReference>
<evidence type="ECO:0000256" key="1">
    <source>
        <dbReference type="PROSITE-ProRule" id="PRU00169"/>
    </source>
</evidence>
<dbReference type="SMART" id="SM00850">
    <property type="entry name" value="LytTR"/>
    <property type="match status" value="1"/>
</dbReference>
<evidence type="ECO:0000313" key="6">
    <source>
        <dbReference type="Proteomes" id="UP000198661"/>
    </source>
</evidence>
<feature type="compositionally biased region" description="Basic and acidic residues" evidence="2">
    <location>
        <begin position="141"/>
        <end position="156"/>
    </location>
</feature>
<accession>A0A1I2KHW7</accession>
<dbReference type="Pfam" id="PF00072">
    <property type="entry name" value="Response_reg"/>
    <property type="match status" value="1"/>
</dbReference>
<evidence type="ECO:0000259" key="3">
    <source>
        <dbReference type="PROSITE" id="PS50110"/>
    </source>
</evidence>
<keyword evidence="6" id="KW-1185">Reference proteome</keyword>
<feature type="region of interest" description="Disordered" evidence="2">
    <location>
        <begin position="132"/>
        <end position="166"/>
    </location>
</feature>
<dbReference type="OrthoDB" id="9809318at2"/>
<dbReference type="GO" id="GO:0003677">
    <property type="term" value="F:DNA binding"/>
    <property type="evidence" value="ECO:0007669"/>
    <property type="project" value="InterPro"/>
</dbReference>
<proteinExistence type="predicted"/>
<feature type="domain" description="HTH LytTR-type" evidence="4">
    <location>
        <begin position="170"/>
        <end position="276"/>
    </location>
</feature>
<evidence type="ECO:0000259" key="4">
    <source>
        <dbReference type="PROSITE" id="PS50930"/>
    </source>
</evidence>
<dbReference type="PROSITE" id="PS50110">
    <property type="entry name" value="RESPONSE_REGULATORY"/>
    <property type="match status" value="1"/>
</dbReference>
<evidence type="ECO:0000313" key="5">
    <source>
        <dbReference type="EMBL" id="SFF64877.1"/>
    </source>
</evidence>
<evidence type="ECO:0000256" key="2">
    <source>
        <dbReference type="SAM" id="MobiDB-lite"/>
    </source>
</evidence>
<dbReference type="GO" id="GO:0000156">
    <property type="term" value="F:phosphorelay response regulator activity"/>
    <property type="evidence" value="ECO:0007669"/>
    <property type="project" value="InterPro"/>
</dbReference>
<dbReference type="Proteomes" id="UP000198661">
    <property type="component" value="Unassembled WGS sequence"/>
</dbReference>
<keyword evidence="1" id="KW-0597">Phosphoprotein</keyword>
<dbReference type="InterPro" id="IPR046947">
    <property type="entry name" value="LytR-like"/>
</dbReference>
<dbReference type="STRING" id="201973.SAMN04488025_101181"/>
<dbReference type="CDD" id="cd17532">
    <property type="entry name" value="REC_LytTR_AlgR-like"/>
    <property type="match status" value="1"/>
</dbReference>
<dbReference type="Gene3D" id="2.40.50.1020">
    <property type="entry name" value="LytTr DNA-binding domain"/>
    <property type="match status" value="1"/>
</dbReference>
<dbReference type="Gene3D" id="3.40.50.2300">
    <property type="match status" value="1"/>
</dbReference>
<dbReference type="AlphaFoldDB" id="A0A1I2KHW7"/>
<dbReference type="InterPro" id="IPR011006">
    <property type="entry name" value="CheY-like_superfamily"/>
</dbReference>
<organism evidence="5 6">
    <name type="scientific">Planifilum fulgidum</name>
    <dbReference type="NCBI Taxonomy" id="201973"/>
    <lineage>
        <taxon>Bacteria</taxon>
        <taxon>Bacillati</taxon>
        <taxon>Bacillota</taxon>
        <taxon>Bacilli</taxon>
        <taxon>Bacillales</taxon>
        <taxon>Thermoactinomycetaceae</taxon>
        <taxon>Planifilum</taxon>
    </lineage>
</organism>
<dbReference type="PROSITE" id="PS50930">
    <property type="entry name" value="HTH_LYTTR"/>
    <property type="match status" value="1"/>
</dbReference>
<sequence>MPIKAMIAEDEHLAREELAYLIRQEEDVELCPGAEDGQQLLELYRQYRPDVIFLDIEMPKRSGIDAARKIREESRDSKETPPLFVFTTAYDEYAVQAFDLEAVDYLLKPFDPERLHEAMARVRKALRLSRAMSEESEADPPLEKAGDRRQNDREKPPSPFSDPKLRSSKLLVEDGEKVVVLDPKTICYAVRVNRRVAIHTEKEVVYAKITLQELEEKLRNHPFYRSHRSYLVNLDYIKEIVPWFNGACNLILKTKEDTKIPVSRSAVKPLFELLRQY</sequence>
<gene>
    <name evidence="5" type="ORF">SAMN04488025_101181</name>
</gene>
<dbReference type="InterPro" id="IPR007492">
    <property type="entry name" value="LytTR_DNA-bd_dom"/>
</dbReference>
<dbReference type="SMART" id="SM00448">
    <property type="entry name" value="REC"/>
    <property type="match status" value="1"/>
</dbReference>
<dbReference type="EMBL" id="FOOK01000001">
    <property type="protein sequence ID" value="SFF64877.1"/>
    <property type="molecule type" value="Genomic_DNA"/>
</dbReference>
<protein>
    <submittedName>
        <fullName evidence="5">Two component transcriptional regulator, LytTR family</fullName>
    </submittedName>
</protein>
<dbReference type="PANTHER" id="PTHR37299:SF1">
    <property type="entry name" value="STAGE 0 SPORULATION PROTEIN A HOMOLOG"/>
    <property type="match status" value="1"/>
</dbReference>